<dbReference type="Gene3D" id="1.20.120.1080">
    <property type="match status" value="1"/>
</dbReference>
<keyword evidence="3" id="KW-0347">Helicase</keyword>
<evidence type="ECO:0008006" key="12">
    <source>
        <dbReference type="Google" id="ProtNLM"/>
    </source>
</evidence>
<evidence type="ECO:0000256" key="7">
    <source>
        <dbReference type="SAM" id="MobiDB-lite"/>
    </source>
</evidence>
<evidence type="ECO:0000256" key="1">
    <source>
        <dbReference type="ARBA" id="ARBA00022741"/>
    </source>
</evidence>
<evidence type="ECO:0000256" key="4">
    <source>
        <dbReference type="ARBA" id="ARBA00022840"/>
    </source>
</evidence>
<dbReference type="InterPro" id="IPR006575">
    <property type="entry name" value="RWD_dom"/>
</dbReference>
<dbReference type="InterPro" id="IPR014001">
    <property type="entry name" value="Helicase_ATP-bd"/>
</dbReference>
<dbReference type="GO" id="GO:0003723">
    <property type="term" value="F:RNA binding"/>
    <property type="evidence" value="ECO:0007669"/>
    <property type="project" value="UniProtKB-KW"/>
</dbReference>
<feature type="region of interest" description="Disordered" evidence="7">
    <location>
        <begin position="1"/>
        <end position="35"/>
    </location>
</feature>
<dbReference type="OrthoDB" id="5600252at2759"/>
<dbReference type="Proteomes" id="UP000612055">
    <property type="component" value="Unassembled WGS sequence"/>
</dbReference>
<dbReference type="GO" id="GO:0004386">
    <property type="term" value="F:helicase activity"/>
    <property type="evidence" value="ECO:0007669"/>
    <property type="project" value="UniProtKB-KW"/>
</dbReference>
<dbReference type="PANTHER" id="PTHR18934:SF145">
    <property type="entry name" value="ATP-DEPENDENT RNA HELICASE DHX57-RELATED"/>
    <property type="match status" value="1"/>
</dbReference>
<dbReference type="CDD" id="cd17917">
    <property type="entry name" value="DEXHc_RHA-like"/>
    <property type="match status" value="1"/>
</dbReference>
<dbReference type="PROSITE" id="PS51192">
    <property type="entry name" value="HELICASE_ATP_BIND_1"/>
    <property type="match status" value="1"/>
</dbReference>
<keyword evidence="4" id="KW-0067">ATP-binding</keyword>
<feature type="region of interest" description="Disordered" evidence="7">
    <location>
        <begin position="714"/>
        <end position="760"/>
    </location>
</feature>
<dbReference type="Pfam" id="PF00271">
    <property type="entry name" value="Helicase_C"/>
    <property type="match status" value="1"/>
</dbReference>
<dbReference type="Pfam" id="PF07717">
    <property type="entry name" value="OB_NTP_bind"/>
    <property type="match status" value="1"/>
</dbReference>
<dbReference type="PANTHER" id="PTHR18934">
    <property type="entry name" value="ATP-DEPENDENT RNA HELICASE"/>
    <property type="match status" value="1"/>
</dbReference>
<feature type="compositionally biased region" description="Acidic residues" evidence="7">
    <location>
        <begin position="1059"/>
        <end position="1069"/>
    </location>
</feature>
<keyword evidence="5" id="KW-0694">RNA-binding</keyword>
<dbReference type="Pfam" id="PF24385">
    <property type="entry name" value="DSRM_DHX29"/>
    <property type="match status" value="1"/>
</dbReference>
<feature type="compositionally biased region" description="Basic and acidic residues" evidence="7">
    <location>
        <begin position="300"/>
        <end position="322"/>
    </location>
</feature>
<reference evidence="10" key="1">
    <citation type="journal article" date="2020" name="bioRxiv">
        <title>Comparative genomics of Chlamydomonas.</title>
        <authorList>
            <person name="Craig R.J."/>
            <person name="Hasan A.R."/>
            <person name="Ness R.W."/>
            <person name="Keightley P.D."/>
        </authorList>
    </citation>
    <scope>NUCLEOTIDE SEQUENCE</scope>
    <source>
        <strain evidence="10">CCAP 11/70</strain>
    </source>
</reference>
<name>A0A835XKW6_9CHLO</name>
<dbReference type="Pfam" id="PF05773">
    <property type="entry name" value="RWD"/>
    <property type="match status" value="1"/>
</dbReference>
<feature type="region of interest" description="Disordered" evidence="7">
    <location>
        <begin position="1043"/>
        <end position="1082"/>
    </location>
</feature>
<organism evidence="10 11">
    <name type="scientific">Edaphochlamys debaryana</name>
    <dbReference type="NCBI Taxonomy" id="47281"/>
    <lineage>
        <taxon>Eukaryota</taxon>
        <taxon>Viridiplantae</taxon>
        <taxon>Chlorophyta</taxon>
        <taxon>core chlorophytes</taxon>
        <taxon>Chlorophyceae</taxon>
        <taxon>CS clade</taxon>
        <taxon>Chlamydomonadales</taxon>
        <taxon>Chlamydomonadales incertae sedis</taxon>
        <taxon>Edaphochlamys</taxon>
    </lineage>
</organism>
<dbReference type="InterPro" id="IPR011709">
    <property type="entry name" value="DEAD-box_helicase_OB_fold"/>
</dbReference>
<dbReference type="InterPro" id="IPR048333">
    <property type="entry name" value="HA2_WH"/>
</dbReference>
<dbReference type="SMART" id="SM00487">
    <property type="entry name" value="DEXDc"/>
    <property type="match status" value="1"/>
</dbReference>
<protein>
    <recommendedName>
        <fullName evidence="12">ATP-dependent RNA helicase</fullName>
    </recommendedName>
</protein>
<evidence type="ECO:0000259" key="8">
    <source>
        <dbReference type="PROSITE" id="PS51192"/>
    </source>
</evidence>
<keyword evidence="1" id="KW-0547">Nucleotide-binding</keyword>
<comment type="similarity">
    <text evidence="6">Belongs to the DExH box helicase family.</text>
</comment>
<dbReference type="GO" id="GO:0016787">
    <property type="term" value="F:hydrolase activity"/>
    <property type="evidence" value="ECO:0007669"/>
    <property type="project" value="UniProtKB-KW"/>
</dbReference>
<dbReference type="SMART" id="SM00490">
    <property type="entry name" value="HELICc"/>
    <property type="match status" value="1"/>
</dbReference>
<dbReference type="FunFam" id="3.40.50.300:FF:000526">
    <property type="entry name" value="DExH-box ATP-dependent RNA helicase DExH3"/>
    <property type="match status" value="1"/>
</dbReference>
<dbReference type="GO" id="GO:0005524">
    <property type="term" value="F:ATP binding"/>
    <property type="evidence" value="ECO:0007669"/>
    <property type="project" value="UniProtKB-KW"/>
</dbReference>
<feature type="domain" description="Helicase C-terminal" evidence="9">
    <location>
        <begin position="1128"/>
        <end position="1307"/>
    </location>
</feature>
<dbReference type="InterPro" id="IPR056328">
    <property type="entry name" value="DSRM_DHX29"/>
</dbReference>
<evidence type="ECO:0000256" key="5">
    <source>
        <dbReference type="ARBA" id="ARBA00022884"/>
    </source>
</evidence>
<gene>
    <name evidence="10" type="ORF">HYH03_014607</name>
</gene>
<evidence type="ECO:0000256" key="6">
    <source>
        <dbReference type="ARBA" id="ARBA00060772"/>
    </source>
</evidence>
<keyword evidence="11" id="KW-1185">Reference proteome</keyword>
<dbReference type="InterPro" id="IPR001650">
    <property type="entry name" value="Helicase_C-like"/>
</dbReference>
<dbReference type="InterPro" id="IPR059023">
    <property type="entry name" value="RNA_hel_CTD"/>
</dbReference>
<evidence type="ECO:0000313" key="10">
    <source>
        <dbReference type="EMBL" id="KAG2486677.1"/>
    </source>
</evidence>
<dbReference type="Pfam" id="PF26026">
    <property type="entry name" value="RNA_hel_CTD"/>
    <property type="match status" value="1"/>
</dbReference>
<keyword evidence="2" id="KW-0378">Hydrolase</keyword>
<evidence type="ECO:0000259" key="9">
    <source>
        <dbReference type="PROSITE" id="PS51194"/>
    </source>
</evidence>
<accession>A0A835XKW6</accession>
<dbReference type="CDD" id="cd18791">
    <property type="entry name" value="SF2_C_RHA"/>
    <property type="match status" value="1"/>
</dbReference>
<dbReference type="PROSITE" id="PS51194">
    <property type="entry name" value="HELICASE_CTER"/>
    <property type="match status" value="1"/>
</dbReference>
<dbReference type="Gene3D" id="3.10.110.10">
    <property type="entry name" value="Ubiquitin Conjugating Enzyme"/>
    <property type="match status" value="1"/>
</dbReference>
<dbReference type="InterPro" id="IPR007502">
    <property type="entry name" value="Helicase-assoc_dom"/>
</dbReference>
<comment type="caution">
    <text evidence="10">The sequence shown here is derived from an EMBL/GenBank/DDBJ whole genome shotgun (WGS) entry which is preliminary data.</text>
</comment>
<evidence type="ECO:0000256" key="3">
    <source>
        <dbReference type="ARBA" id="ARBA00022806"/>
    </source>
</evidence>
<evidence type="ECO:0000313" key="11">
    <source>
        <dbReference type="Proteomes" id="UP000612055"/>
    </source>
</evidence>
<dbReference type="Gene3D" id="3.40.50.300">
    <property type="entry name" value="P-loop containing nucleotide triphosphate hydrolases"/>
    <property type="match status" value="2"/>
</dbReference>
<sequence>MGGIKNLEAKKKANKVFSSGGGGGTKGPATVDKRSQEVKCPYCDKVYSQASSGRLKDHIATRHADQLAGGAAGGDAGGAGAGPSTSAAAPATAPAAAAAAPAAGGKVGAASGGAAAAAAAPAAAPALDKEALKAAAAAATRNAAAAAAAAVAAKAGLSIAPVPGVTAPAAGVSAAGGSGGVMTLNSRAGYYTSKSPSMLLHEWVQKEKRPKARIVPRQVEGGKWTCKVVLPDPKKQEDDVVVFLDEAWAADDEAEARERGAVAALNRVQGDRALERILPRPYVPLWGALGEAAKSRREAAAARHAADERRKAAAEARRRREAMQGPKAVVMSAAKQNLVRSLLRDRGAALGPSDLGGDLYGGSGSGVGDDEEDEGLAEAVEKLSGMGFSPVHVQLAYERVVRRGTAGSGSAVDVETLLDWLLLNLPSDQLPTQFTKGSGTNMVNIVARNAGGGGGGGAGSGAKSGGAAAGGGGAGGAVSVVSVARLMSYGFSSGECEAALAAAGGDEAAAHVRLYGGLTGVNLRAAPPPDEAAEDEAWAEELMVLESIYDTQFLKMPEGSVRLCLELPEGCAGATRGDAPLVLEFTRLPSADGADSADGAGPRYPTAPPLVSVSCAGLTAGALRHLTIALAQEAVLQLGEPCLHALAAKALEEAAAMDESSLAAAERAAATPAAAAGGKAAARNATDAGAGAGEGGLERQDSSLVEGFEGLGLAEEEEQEDAGEEEGAAQAGKAGARQVPHARRPPGARADASKAVRRRRPQIDVAAESARLSRLAGDLAASPGHAAMRRQRSALPAAAKREELLRLLRENEVVVVSGATGCGKSTQVPQYILEEAIAGGRGAACNIIVTQPRRISALGLASRVASERGEGVGETVGYSVKLEHRTSAVTRLTFVTTGILLRRLLSDPDLEGTTHVVLDEVHERSIEIDLLLLLLRDLLARRRSGSDGSKPDPDRPPLKIVLMSATADADLFGRYMSPYGGAGGGAQAAKGKRGGGGGAAGEAGAGTAGVGMITIPGFTYPVREFYLEDALELTHHVIGRSSRYARKGGKRKGGGGKEEEGEDDGDGEEGGGGGGSALSGALPSYSETTLRSMEVVDENQINYDLLCDVVGEIIARSRAEGPGAFLSDWPQAFASGRGDTSGGGAVLVFLPGAPEISRLQRALLDSDRVLEAAGGRAGLRVLPLHGSLSSSDQTKVFGRPPAGVTKVVLATNVAETSITIDDVSVVIDAGRVKEMSHDPERGILRLQEGWVSQAAAQQRRGRAGRVRPGVCFRLFSSATWRRMPPYTQPEMLRSPLESVCLLIKGMTSGAAGAAIASAAAAGGGAASVAAFLARCLSPPPTKAVSSAVGLLRAIGAFDGSEELTALGRHLNRMPMDPRVGKALVYGCMLGCLDPVLTVTAALAHGRPVFLNLQSAGEGVAEARAALLKPAMAARSDHIALVAAYNAWCRAVDKGGCGPWTRVGAGGGQGWVRAVDKGGRRSGQQLCNDCGLSESSLEAVQAGRAEYARVLGELGFLDMGLAYDARRLGPAASLPGSDWLSAPANRNAGNARFTKAALCAGFYPSVLRVDHPPAKYVQVHGGTAEVEADPKDLKYFDRERGRTFMHPGSLLFSMGKIESGWVVFTQMTETSKLFVREASMVPVYAMLLFGGEVAVDHSAGLVRVDEWAKFKAAATVGVMVRELRAEMDRLLAAKIADPDLELSSYGVVAAVEELLSSDGF</sequence>
<dbReference type="SUPFAM" id="SSF52540">
    <property type="entry name" value="P-loop containing nucleoside triphosphate hydrolases"/>
    <property type="match status" value="1"/>
</dbReference>
<feature type="region of interest" description="Disordered" evidence="7">
    <location>
        <begin position="983"/>
        <end position="1002"/>
    </location>
</feature>
<feature type="domain" description="Helicase ATP-binding" evidence="8">
    <location>
        <begin position="805"/>
        <end position="970"/>
    </location>
</feature>
<evidence type="ECO:0000256" key="2">
    <source>
        <dbReference type="ARBA" id="ARBA00022801"/>
    </source>
</evidence>
<dbReference type="InterPro" id="IPR027417">
    <property type="entry name" value="P-loop_NTPase"/>
</dbReference>
<dbReference type="InterPro" id="IPR011545">
    <property type="entry name" value="DEAD/DEAH_box_helicase_dom"/>
</dbReference>
<dbReference type="Pfam" id="PF00270">
    <property type="entry name" value="DEAD"/>
    <property type="match status" value="1"/>
</dbReference>
<dbReference type="SMART" id="SM00847">
    <property type="entry name" value="HA2"/>
    <property type="match status" value="1"/>
</dbReference>
<dbReference type="Pfam" id="PF04408">
    <property type="entry name" value="WHD_HA2"/>
    <property type="match status" value="1"/>
</dbReference>
<feature type="compositionally biased region" description="Acidic residues" evidence="7">
    <location>
        <begin position="714"/>
        <end position="727"/>
    </location>
</feature>
<feature type="compositionally biased region" description="Basic residues" evidence="7">
    <location>
        <begin position="1043"/>
        <end position="1054"/>
    </location>
</feature>
<feature type="region of interest" description="Disordered" evidence="7">
    <location>
        <begin position="300"/>
        <end position="327"/>
    </location>
</feature>
<proteinExistence type="inferred from homology"/>
<dbReference type="InterPro" id="IPR016135">
    <property type="entry name" value="UBQ-conjugating_enzyme/RWD"/>
</dbReference>
<dbReference type="CDD" id="cd11605">
    <property type="entry name" value="RWD_DRWD_ELF-like"/>
    <property type="match status" value="1"/>
</dbReference>
<dbReference type="SUPFAM" id="SSF54495">
    <property type="entry name" value="UBC-like"/>
    <property type="match status" value="1"/>
</dbReference>
<dbReference type="EMBL" id="JAEHOE010000108">
    <property type="protein sequence ID" value="KAG2486677.1"/>
    <property type="molecule type" value="Genomic_DNA"/>
</dbReference>
<dbReference type="Pfam" id="PF21010">
    <property type="entry name" value="HA2_C"/>
    <property type="match status" value="1"/>
</dbReference>